<name>A0AB38U4K9_BURGA</name>
<evidence type="ECO:0000256" key="4">
    <source>
        <dbReference type="ARBA" id="ARBA00022452"/>
    </source>
</evidence>
<protein>
    <submittedName>
        <fullName evidence="13">Porin</fullName>
    </submittedName>
</protein>
<dbReference type="InterPro" id="IPR033900">
    <property type="entry name" value="Gram_neg_porin_domain"/>
</dbReference>
<evidence type="ECO:0000256" key="11">
    <source>
        <dbReference type="SAM" id="SignalP"/>
    </source>
</evidence>
<dbReference type="GO" id="GO:0034220">
    <property type="term" value="P:monoatomic ion transmembrane transport"/>
    <property type="evidence" value="ECO:0007669"/>
    <property type="project" value="InterPro"/>
</dbReference>
<keyword evidence="7" id="KW-0406">Ion transport</keyword>
<dbReference type="PANTHER" id="PTHR34501">
    <property type="entry name" value="PROTEIN YDDL-RELATED"/>
    <property type="match status" value="1"/>
</dbReference>
<dbReference type="PRINTS" id="PR00184">
    <property type="entry name" value="NEISSPPORIN"/>
</dbReference>
<dbReference type="RefSeq" id="WP_230676376.1">
    <property type="nucleotide sequence ID" value="NZ_CADEVX010000003.1"/>
</dbReference>
<dbReference type="Gene3D" id="2.40.160.10">
    <property type="entry name" value="Porin"/>
    <property type="match status" value="1"/>
</dbReference>
<dbReference type="GO" id="GO:0009279">
    <property type="term" value="C:cell outer membrane"/>
    <property type="evidence" value="ECO:0007669"/>
    <property type="project" value="UniProtKB-SubCell"/>
</dbReference>
<dbReference type="InterPro" id="IPR002299">
    <property type="entry name" value="Porin_Neis"/>
</dbReference>
<feature type="domain" description="Porin" evidence="12">
    <location>
        <begin position="8"/>
        <end position="336"/>
    </location>
</feature>
<evidence type="ECO:0000256" key="3">
    <source>
        <dbReference type="ARBA" id="ARBA00022448"/>
    </source>
</evidence>
<dbReference type="InterPro" id="IPR023614">
    <property type="entry name" value="Porin_dom_sf"/>
</dbReference>
<gene>
    <name evidence="13" type="ORF">NYZ96_25870</name>
</gene>
<comment type="subcellular location">
    <subcellularLocation>
        <location evidence="1">Cell outer membrane</location>
        <topology evidence="1">Multi-pass membrane protein</topology>
    </subcellularLocation>
</comment>
<dbReference type="EMBL" id="CP104215">
    <property type="protein sequence ID" value="UWX74938.1"/>
    <property type="molecule type" value="Genomic_DNA"/>
</dbReference>
<evidence type="ECO:0000259" key="12">
    <source>
        <dbReference type="Pfam" id="PF13609"/>
    </source>
</evidence>
<evidence type="ECO:0000256" key="6">
    <source>
        <dbReference type="ARBA" id="ARBA00022729"/>
    </source>
</evidence>
<keyword evidence="3" id="KW-0813">Transport</keyword>
<organism evidence="13 14">
    <name type="scientific">Burkholderia gladioli</name>
    <name type="common">Pseudomonas marginata</name>
    <name type="synonym">Phytomonas marginata</name>
    <dbReference type="NCBI Taxonomy" id="28095"/>
    <lineage>
        <taxon>Bacteria</taxon>
        <taxon>Pseudomonadati</taxon>
        <taxon>Pseudomonadota</taxon>
        <taxon>Betaproteobacteria</taxon>
        <taxon>Burkholderiales</taxon>
        <taxon>Burkholderiaceae</taxon>
        <taxon>Burkholderia</taxon>
    </lineage>
</organism>
<keyword evidence="8" id="KW-0626">Porin</keyword>
<evidence type="ECO:0000256" key="1">
    <source>
        <dbReference type="ARBA" id="ARBA00004571"/>
    </source>
</evidence>
<keyword evidence="9" id="KW-0472">Membrane</keyword>
<proteinExistence type="predicted"/>
<evidence type="ECO:0000313" key="13">
    <source>
        <dbReference type="EMBL" id="UWX74938.1"/>
    </source>
</evidence>
<keyword evidence="6 11" id="KW-0732">Signal</keyword>
<comment type="subunit">
    <text evidence="2">Homotrimer.</text>
</comment>
<dbReference type="InterPro" id="IPR050298">
    <property type="entry name" value="Gram-neg_bact_OMP"/>
</dbReference>
<keyword evidence="10" id="KW-0998">Cell outer membrane</keyword>
<evidence type="ECO:0000256" key="5">
    <source>
        <dbReference type="ARBA" id="ARBA00022692"/>
    </source>
</evidence>
<reference evidence="13" key="1">
    <citation type="submission" date="2022-09" db="EMBL/GenBank/DDBJ databases">
        <title>Genomic of Burkholderia gladioli.</title>
        <authorList>
            <person name="Wu H."/>
        </authorList>
    </citation>
    <scope>NUCLEOTIDE SEQUENCE</scope>
    <source>
        <strain evidence="13">ZN-S4</strain>
    </source>
</reference>
<evidence type="ECO:0000256" key="8">
    <source>
        <dbReference type="ARBA" id="ARBA00023114"/>
    </source>
</evidence>
<dbReference type="SUPFAM" id="SSF56935">
    <property type="entry name" value="Porins"/>
    <property type="match status" value="1"/>
</dbReference>
<feature type="chain" id="PRO_5044339927" evidence="11">
    <location>
        <begin position="22"/>
        <end position="379"/>
    </location>
</feature>
<dbReference type="GO" id="GO:0046930">
    <property type="term" value="C:pore complex"/>
    <property type="evidence" value="ECO:0007669"/>
    <property type="project" value="UniProtKB-KW"/>
</dbReference>
<evidence type="ECO:0000313" key="14">
    <source>
        <dbReference type="Proteomes" id="UP001059745"/>
    </source>
</evidence>
<accession>A0AB38U4K9</accession>
<dbReference type="GO" id="GO:0015288">
    <property type="term" value="F:porin activity"/>
    <property type="evidence" value="ECO:0007669"/>
    <property type="project" value="UniProtKB-KW"/>
</dbReference>
<evidence type="ECO:0000256" key="7">
    <source>
        <dbReference type="ARBA" id="ARBA00023065"/>
    </source>
</evidence>
<sequence length="379" mass="40109">MMTRKLIACAGLLAAAGAAHAQSSVTLYGFIDSGFVYLNNQSGHSNLESITGQTNGSRWGVRGKEDLGGGLQAVFTLENGFDSSNGKLLQGGREFGRQAFVGLQDARWGALTLGRQYDPMTELIGQIAATRMWAWLGTHPGDIDDLNSSFRVNNGVKFTTPRIAGLQASGMFAPGGVAGDFASGRVYTLGLSYANGPLSAALGYDNINNPAVSVLDSAVAAGQTGFVTPAKSPVYSGYASANVWQIFGAALSYRIGAAQLAFVYTNARFQDIRRTASTPNVGTAAFNSYEANASYQITPAWMVGASADYTKGRDAHYLQFDFGPDYALSKRTDINLVGVWQHASGIDSTGHRAVAAISTLGQSSTPTQVAVRLSLRHRF</sequence>
<dbReference type="Pfam" id="PF13609">
    <property type="entry name" value="Porin_4"/>
    <property type="match status" value="1"/>
</dbReference>
<dbReference type="AlphaFoldDB" id="A0AB38U4K9"/>
<evidence type="ECO:0000256" key="10">
    <source>
        <dbReference type="ARBA" id="ARBA00023237"/>
    </source>
</evidence>
<dbReference type="Proteomes" id="UP001059745">
    <property type="component" value="Chromosome 2"/>
</dbReference>
<keyword evidence="5" id="KW-0812">Transmembrane</keyword>
<keyword evidence="4" id="KW-1134">Transmembrane beta strand</keyword>
<dbReference type="CDD" id="cd00342">
    <property type="entry name" value="gram_neg_porins"/>
    <property type="match status" value="1"/>
</dbReference>
<evidence type="ECO:0000256" key="2">
    <source>
        <dbReference type="ARBA" id="ARBA00011233"/>
    </source>
</evidence>
<dbReference type="PANTHER" id="PTHR34501:SF9">
    <property type="entry name" value="MAJOR OUTER MEMBRANE PROTEIN P.IA"/>
    <property type="match status" value="1"/>
</dbReference>
<evidence type="ECO:0000256" key="9">
    <source>
        <dbReference type="ARBA" id="ARBA00023136"/>
    </source>
</evidence>
<dbReference type="InterPro" id="IPR001702">
    <property type="entry name" value="Porin_Gram-ve"/>
</dbReference>
<feature type="signal peptide" evidence="11">
    <location>
        <begin position="1"/>
        <end position="21"/>
    </location>
</feature>
<dbReference type="PRINTS" id="PR00182">
    <property type="entry name" value="ECOLNEIPORIN"/>
</dbReference>